<keyword evidence="6" id="KW-0408">Iron</keyword>
<evidence type="ECO:0000256" key="4">
    <source>
        <dbReference type="ARBA" id="ARBA00022964"/>
    </source>
</evidence>
<dbReference type="SMART" id="SM00702">
    <property type="entry name" value="P4Hc"/>
    <property type="match status" value="1"/>
</dbReference>
<keyword evidence="5" id="KW-0560">Oxidoreductase</keyword>
<reference evidence="8 9" key="1">
    <citation type="submission" date="2023-06" db="EMBL/GenBank/DDBJ databases">
        <title>Cellulomonas sp. MW4 Whole genome sequence.</title>
        <authorList>
            <person name="Park S."/>
        </authorList>
    </citation>
    <scope>NUCLEOTIDE SEQUENCE [LARGE SCALE GENOMIC DNA]</scope>
    <source>
        <strain evidence="8 9">MW4</strain>
    </source>
</reference>
<dbReference type="Pfam" id="PF13640">
    <property type="entry name" value="2OG-FeII_Oxy_3"/>
    <property type="match status" value="1"/>
</dbReference>
<gene>
    <name evidence="8" type="ORF">QRT04_02975</name>
</gene>
<dbReference type="RefSeq" id="WP_289453400.1">
    <property type="nucleotide sequence ID" value="NZ_JAUCGQ010000001.1"/>
</dbReference>
<feature type="domain" description="Fe2OG dioxygenase" evidence="7">
    <location>
        <begin position="98"/>
        <end position="203"/>
    </location>
</feature>
<evidence type="ECO:0000256" key="2">
    <source>
        <dbReference type="ARBA" id="ARBA00022723"/>
    </source>
</evidence>
<dbReference type="InterPro" id="IPR005123">
    <property type="entry name" value="Oxoglu/Fe-dep_dioxygenase_dom"/>
</dbReference>
<name>A0ABT7SCG8_9CELL</name>
<evidence type="ECO:0000256" key="6">
    <source>
        <dbReference type="ARBA" id="ARBA00023004"/>
    </source>
</evidence>
<dbReference type="InterPro" id="IPR051842">
    <property type="entry name" value="uS12_prolyl_hydroxylase"/>
</dbReference>
<organism evidence="8 9">
    <name type="scientific">Cellulomonas alba</name>
    <dbReference type="NCBI Taxonomy" id="3053467"/>
    <lineage>
        <taxon>Bacteria</taxon>
        <taxon>Bacillati</taxon>
        <taxon>Actinomycetota</taxon>
        <taxon>Actinomycetes</taxon>
        <taxon>Micrococcales</taxon>
        <taxon>Cellulomonadaceae</taxon>
        <taxon>Cellulomonas</taxon>
    </lineage>
</organism>
<keyword evidence="9" id="KW-1185">Reference proteome</keyword>
<dbReference type="PANTHER" id="PTHR12117:SF0">
    <property type="entry name" value="PROLYL 3-HYDROXYLASE OGFOD1"/>
    <property type="match status" value="1"/>
</dbReference>
<evidence type="ECO:0000256" key="3">
    <source>
        <dbReference type="ARBA" id="ARBA00022896"/>
    </source>
</evidence>
<proteinExistence type="predicted"/>
<comment type="cofactor">
    <cofactor evidence="1">
        <name>L-ascorbate</name>
        <dbReference type="ChEBI" id="CHEBI:38290"/>
    </cofactor>
</comment>
<protein>
    <submittedName>
        <fullName evidence="8">2OG-Fe(II) oxygenase</fullName>
    </submittedName>
</protein>
<accession>A0ABT7SCG8</accession>
<evidence type="ECO:0000313" key="9">
    <source>
        <dbReference type="Proteomes" id="UP001529338"/>
    </source>
</evidence>
<keyword evidence="4" id="KW-0223">Dioxygenase</keyword>
<sequence>MTTTAGARSAAVHHEPFTWAVVTGFLDDELAHRLAAEFPTEGFRVAGTSAKLFSVRSLVVAGTVHSSTATLSPAWRDLASWLASPEHRRAFGDLVGLDLTGLRIDASLCRYPPGCSLAPHTDRPVRRATHVLYLNPLWRPEWGGEFRVLRSDDVDDVIERVLPTLGTSVAMVRSDRSWHAVGEVAAGVAVERRSVLVHASWPE</sequence>
<keyword evidence="2" id="KW-0479">Metal-binding</keyword>
<comment type="caution">
    <text evidence="8">The sequence shown here is derived from an EMBL/GenBank/DDBJ whole genome shotgun (WGS) entry which is preliminary data.</text>
</comment>
<evidence type="ECO:0000259" key="7">
    <source>
        <dbReference type="PROSITE" id="PS51471"/>
    </source>
</evidence>
<dbReference type="Proteomes" id="UP001529338">
    <property type="component" value="Unassembled WGS sequence"/>
</dbReference>
<dbReference type="Gene3D" id="2.60.120.620">
    <property type="entry name" value="q2cbj1_9rhob like domain"/>
    <property type="match status" value="1"/>
</dbReference>
<dbReference type="PROSITE" id="PS51471">
    <property type="entry name" value="FE2OG_OXY"/>
    <property type="match status" value="1"/>
</dbReference>
<evidence type="ECO:0000256" key="1">
    <source>
        <dbReference type="ARBA" id="ARBA00001961"/>
    </source>
</evidence>
<evidence type="ECO:0000256" key="5">
    <source>
        <dbReference type="ARBA" id="ARBA00023002"/>
    </source>
</evidence>
<keyword evidence="3" id="KW-0847">Vitamin C</keyword>
<evidence type="ECO:0000313" key="8">
    <source>
        <dbReference type="EMBL" id="MDM7853884.1"/>
    </source>
</evidence>
<dbReference type="InterPro" id="IPR006620">
    <property type="entry name" value="Pro_4_hyd_alph"/>
</dbReference>
<dbReference type="InterPro" id="IPR044862">
    <property type="entry name" value="Pro_4_hyd_alph_FE2OG_OXY"/>
</dbReference>
<dbReference type="PANTHER" id="PTHR12117">
    <property type="entry name" value="HISTONE ACETYLTRANSFERASE COMPLEX"/>
    <property type="match status" value="1"/>
</dbReference>
<dbReference type="EMBL" id="JAUCGQ010000001">
    <property type="protein sequence ID" value="MDM7853884.1"/>
    <property type="molecule type" value="Genomic_DNA"/>
</dbReference>